<feature type="region of interest" description="Disordered" evidence="1">
    <location>
        <begin position="2040"/>
        <end position="2060"/>
    </location>
</feature>
<feature type="region of interest" description="Disordered" evidence="1">
    <location>
        <begin position="1461"/>
        <end position="1530"/>
    </location>
</feature>
<protein>
    <submittedName>
        <fullName evidence="3">PDZ domain containing 2</fullName>
    </submittedName>
</protein>
<name>H2ZZI0_LATCH</name>
<reference evidence="3" key="2">
    <citation type="submission" date="2025-08" db="UniProtKB">
        <authorList>
            <consortium name="Ensembl"/>
        </authorList>
    </citation>
    <scope>IDENTIFICATION</scope>
</reference>
<dbReference type="InterPro" id="IPR001478">
    <property type="entry name" value="PDZ"/>
</dbReference>
<evidence type="ECO:0000259" key="2">
    <source>
        <dbReference type="PROSITE" id="PS50106"/>
    </source>
</evidence>
<feature type="region of interest" description="Disordered" evidence="1">
    <location>
        <begin position="350"/>
        <end position="396"/>
    </location>
</feature>
<feature type="compositionally biased region" description="Low complexity" evidence="1">
    <location>
        <begin position="1384"/>
        <end position="1395"/>
    </location>
</feature>
<feature type="compositionally biased region" description="Polar residues" evidence="1">
    <location>
        <begin position="603"/>
        <end position="612"/>
    </location>
</feature>
<dbReference type="InParanoid" id="H2ZZI0"/>
<dbReference type="SMART" id="SM00228">
    <property type="entry name" value="PDZ"/>
    <property type="match status" value="5"/>
</dbReference>
<dbReference type="EMBL" id="AFYH01233180">
    <property type="status" value="NOT_ANNOTATED_CDS"/>
    <property type="molecule type" value="Genomic_DNA"/>
</dbReference>
<feature type="compositionally biased region" description="Polar residues" evidence="1">
    <location>
        <begin position="2114"/>
        <end position="2124"/>
    </location>
</feature>
<feature type="compositionally biased region" description="Polar residues" evidence="1">
    <location>
        <begin position="620"/>
        <end position="630"/>
    </location>
</feature>
<dbReference type="PANTHER" id="PTHR11324">
    <property type="entry name" value="IL16-RELATED"/>
    <property type="match status" value="1"/>
</dbReference>
<feature type="compositionally biased region" description="Polar residues" evidence="1">
    <location>
        <begin position="523"/>
        <end position="563"/>
    </location>
</feature>
<proteinExistence type="predicted"/>
<dbReference type="Proteomes" id="UP000008672">
    <property type="component" value="Unassembled WGS sequence"/>
</dbReference>
<feature type="compositionally biased region" description="Basic and acidic residues" evidence="1">
    <location>
        <begin position="1483"/>
        <end position="1499"/>
    </location>
</feature>
<feature type="region of interest" description="Disordered" evidence="1">
    <location>
        <begin position="109"/>
        <end position="132"/>
    </location>
</feature>
<feature type="compositionally biased region" description="Basic and acidic residues" evidence="1">
    <location>
        <begin position="1412"/>
        <end position="1426"/>
    </location>
</feature>
<dbReference type="GeneTree" id="ENSGT00940000157749"/>
<feature type="domain" description="PDZ" evidence="2">
    <location>
        <begin position="4"/>
        <end position="89"/>
    </location>
</feature>
<feature type="compositionally biased region" description="Polar residues" evidence="1">
    <location>
        <begin position="813"/>
        <end position="822"/>
    </location>
</feature>
<dbReference type="Gene3D" id="2.30.42.10">
    <property type="match status" value="5"/>
</dbReference>
<feature type="region of interest" description="Disordered" evidence="1">
    <location>
        <begin position="150"/>
        <end position="223"/>
    </location>
</feature>
<organism evidence="3 4">
    <name type="scientific">Latimeria chalumnae</name>
    <name type="common">Coelacanth</name>
    <dbReference type="NCBI Taxonomy" id="7897"/>
    <lineage>
        <taxon>Eukaryota</taxon>
        <taxon>Metazoa</taxon>
        <taxon>Chordata</taxon>
        <taxon>Craniata</taxon>
        <taxon>Vertebrata</taxon>
        <taxon>Euteleostomi</taxon>
        <taxon>Coelacanthiformes</taxon>
        <taxon>Coelacanthidae</taxon>
        <taxon>Latimeria</taxon>
    </lineage>
</organism>
<dbReference type="HOGENOM" id="CLU_000714_0_0_1"/>
<dbReference type="STRING" id="7897.ENSLACP00000002801"/>
<dbReference type="CDD" id="cd06763">
    <property type="entry name" value="PDZ7_PDZD2-PDZ4_hPro-IL-16-like"/>
    <property type="match status" value="1"/>
</dbReference>
<feature type="region of interest" description="Disordered" evidence="1">
    <location>
        <begin position="599"/>
        <end position="631"/>
    </location>
</feature>
<feature type="compositionally biased region" description="Basic and acidic residues" evidence="1">
    <location>
        <begin position="200"/>
        <end position="211"/>
    </location>
</feature>
<feature type="region of interest" description="Disordered" evidence="1">
    <location>
        <begin position="1820"/>
        <end position="1868"/>
    </location>
</feature>
<dbReference type="CDD" id="cd06759">
    <property type="entry name" value="PDZ3_PDZD2-PDZ1_hPro-IL-16-like"/>
    <property type="match status" value="1"/>
</dbReference>
<feature type="domain" description="PDZ" evidence="2">
    <location>
        <begin position="2395"/>
        <end position="2480"/>
    </location>
</feature>
<feature type="domain" description="PDZ" evidence="2">
    <location>
        <begin position="261"/>
        <end position="347"/>
    </location>
</feature>
<dbReference type="EMBL" id="AFYH01233182">
    <property type="status" value="NOT_ANNOTATED_CDS"/>
    <property type="molecule type" value="Genomic_DNA"/>
</dbReference>
<evidence type="ECO:0000256" key="1">
    <source>
        <dbReference type="SAM" id="MobiDB-lite"/>
    </source>
</evidence>
<dbReference type="PANTHER" id="PTHR11324:SF16">
    <property type="entry name" value="PDZ DOMAIN-CONTAINING PROTEIN 2"/>
    <property type="match status" value="1"/>
</dbReference>
<feature type="domain" description="PDZ" evidence="2">
    <location>
        <begin position="2267"/>
        <end position="2339"/>
    </location>
</feature>
<feature type="region of interest" description="Disordered" evidence="1">
    <location>
        <begin position="1384"/>
        <end position="1442"/>
    </location>
</feature>
<feature type="region of interest" description="Disordered" evidence="1">
    <location>
        <begin position="2104"/>
        <end position="2124"/>
    </location>
</feature>
<feature type="compositionally biased region" description="Polar residues" evidence="1">
    <location>
        <begin position="1582"/>
        <end position="1596"/>
    </location>
</feature>
<feature type="region of interest" description="Disordered" evidence="1">
    <location>
        <begin position="1582"/>
        <end position="1643"/>
    </location>
</feature>
<dbReference type="CDD" id="cd06758">
    <property type="entry name" value="PDZ2_PDZD2-like"/>
    <property type="match status" value="1"/>
</dbReference>
<feature type="region of interest" description="Disordered" evidence="1">
    <location>
        <begin position="506"/>
        <end position="586"/>
    </location>
</feature>
<dbReference type="eggNOG" id="KOG3528">
    <property type="taxonomic scope" value="Eukaryota"/>
</dbReference>
<dbReference type="EMBL" id="AFYH01233185">
    <property type="status" value="NOT_ANNOTATED_CDS"/>
    <property type="molecule type" value="Genomic_DNA"/>
</dbReference>
<feature type="domain" description="PDZ" evidence="2">
    <location>
        <begin position="402"/>
        <end position="476"/>
    </location>
</feature>
<dbReference type="Ensembl" id="ENSLACT00000002823.1">
    <property type="protein sequence ID" value="ENSLACP00000002801.1"/>
    <property type="gene ID" value="ENSLACG00000002505.1"/>
</dbReference>
<keyword evidence="4" id="KW-1185">Reference proteome</keyword>
<evidence type="ECO:0000313" key="4">
    <source>
        <dbReference type="Proteomes" id="UP000008672"/>
    </source>
</evidence>
<feature type="compositionally biased region" description="Low complexity" evidence="1">
    <location>
        <begin position="2104"/>
        <end position="2113"/>
    </location>
</feature>
<dbReference type="EMBL" id="AFYH01233177">
    <property type="status" value="NOT_ANNOTATED_CDS"/>
    <property type="molecule type" value="Genomic_DNA"/>
</dbReference>
<accession>H2ZZI0</accession>
<reference evidence="4" key="1">
    <citation type="submission" date="2011-08" db="EMBL/GenBank/DDBJ databases">
        <title>The draft genome of Latimeria chalumnae.</title>
        <authorList>
            <person name="Di Palma F."/>
            <person name="Alfoldi J."/>
            <person name="Johnson J."/>
            <person name="Berlin A."/>
            <person name="Gnerre S."/>
            <person name="Jaffe D."/>
            <person name="MacCallum I."/>
            <person name="Young S."/>
            <person name="Walker B.J."/>
            <person name="Lander E."/>
            <person name="Lindblad-Toh K."/>
        </authorList>
    </citation>
    <scope>NUCLEOTIDE SEQUENCE [LARGE SCALE GENOMIC DNA]</scope>
    <source>
        <strain evidence="4">Wild caught</strain>
    </source>
</reference>
<feature type="region of interest" description="Disordered" evidence="1">
    <location>
        <begin position="2178"/>
        <end position="2200"/>
    </location>
</feature>
<reference evidence="3" key="3">
    <citation type="submission" date="2025-09" db="UniProtKB">
        <authorList>
            <consortium name="Ensembl"/>
        </authorList>
    </citation>
    <scope>IDENTIFICATION</scope>
</reference>
<feature type="region of interest" description="Disordered" evidence="1">
    <location>
        <begin position="939"/>
        <end position="958"/>
    </location>
</feature>
<evidence type="ECO:0000313" key="3">
    <source>
        <dbReference type="Ensembl" id="ENSLACP00000002801.1"/>
    </source>
</evidence>
<dbReference type="EMBL" id="AFYH01233186">
    <property type="status" value="NOT_ANNOTATED_CDS"/>
    <property type="molecule type" value="Genomic_DNA"/>
</dbReference>
<dbReference type="Pfam" id="PF00595">
    <property type="entry name" value="PDZ"/>
    <property type="match status" value="5"/>
</dbReference>
<dbReference type="EMBL" id="AFYH01233178">
    <property type="status" value="NOT_ANNOTATED_CDS"/>
    <property type="molecule type" value="Genomic_DNA"/>
</dbReference>
<dbReference type="FunFam" id="2.30.42.10:FF:000127">
    <property type="entry name" value="Pro-interleukin-16"/>
    <property type="match status" value="1"/>
</dbReference>
<dbReference type="CDD" id="cd06762">
    <property type="entry name" value="PDZ6_PDZD2-PDZ3_hPro-IL-16-like"/>
    <property type="match status" value="1"/>
</dbReference>
<dbReference type="PROSITE" id="PS50106">
    <property type="entry name" value="PDZ"/>
    <property type="match status" value="5"/>
</dbReference>
<dbReference type="EMBL" id="AFYH01233183">
    <property type="status" value="NOT_ANNOTATED_CDS"/>
    <property type="molecule type" value="Genomic_DNA"/>
</dbReference>
<feature type="compositionally biased region" description="Polar residues" evidence="1">
    <location>
        <begin position="2184"/>
        <end position="2198"/>
    </location>
</feature>
<dbReference type="EMBL" id="AFYH01233179">
    <property type="status" value="NOT_ANNOTATED_CDS"/>
    <property type="molecule type" value="Genomic_DNA"/>
</dbReference>
<dbReference type="OMA" id="QEGTMSR"/>
<feature type="compositionally biased region" description="Basic and acidic residues" evidence="1">
    <location>
        <begin position="1623"/>
        <end position="1643"/>
    </location>
</feature>
<dbReference type="SUPFAM" id="SSF50156">
    <property type="entry name" value="PDZ domain-like"/>
    <property type="match status" value="5"/>
</dbReference>
<dbReference type="CDD" id="cd06760">
    <property type="entry name" value="PDZ4_PDZD2-PDZ2_hPro-IL-16-like"/>
    <property type="match status" value="1"/>
</dbReference>
<feature type="region of interest" description="Disordered" evidence="1">
    <location>
        <begin position="785"/>
        <end position="822"/>
    </location>
</feature>
<dbReference type="FunCoup" id="H2ZZI0">
    <property type="interactions" value="562"/>
</dbReference>
<feature type="compositionally biased region" description="Low complexity" evidence="1">
    <location>
        <begin position="350"/>
        <end position="376"/>
    </location>
</feature>
<sequence length="2484" mass="268843">RIWKMHMVKGKDGLGIQITGGRGSKRSPHGIIVAHVEEGGSAYRDGRLKSGDELLMINGQSLVGLSHQEAVVILRSAAGLVQLVVASRDGSDVDFSRYPSTSLPDLVTTCSAQDSSPSPIDNKENVEPDEDDVGTGLWVKVALVTESDKLEEHGGAEGSRGNCRSPTPGGSKMKFRSRSQGGGSRLESVGEDDELIVENGESRCEMSEKPSRGGRKHSLPQQLDAVGTRQDYQIVKKSARSLSTVQVESPWRLAQPSIISNIVLMKGQGKGLGFSIVGGQDSARGRMGIFVKTIFPNGAAAADGRLKEGDEILEVTGESLQGLTHQQAIQTFKQLKKGVVTLTVRTRLRSPSLTPCPTPTLLSRSSSPNSNASGGTPVPGSDEGDSSSCRKGPGPKDRIIMEVTLNKEPGVGLGIGACCLTLENSSPGIYIHSLAPGSVAKMDGRLSRGDQILEADSVSLRHAALSEAYAILSECGPGPVSLIISRHPNPKVSEQEMDEVIAHTTHRENKDGHSSHILGIPSKSPSPTAFKQGSLSSEAELSQYFSHDVPSQSSLSDTMVTGSSDEEQLHHKSESNSLDDSATAPVNPAAKETGIVKADSIPASPSSGQTPVNKHMEAARQTSLSGSPKSIRSPLLRQRRIIYYDDISDDEDLVAPEENVQIRRGQRDNKHKTQEEDLGIVIATSSVEVDDESQDSDPVRNISSEAITSYYGSSWESEDSTVEQMVDSPFFPIKSFDYSNLPEVAPSNLGVKEHWEGQVDTKRSPKLEHKAVTRVKSMMSIECPNLPRQKNEDHHSSKPVARALPHSKKTEASDGSGQASTENVVLNRKELESFGLDLEIKANPVRVLITGLRVGGAAERSPSSPSFCRSNSVIPAPLEFFNSKNSKKCSRMFTLPAALPKGIPEKHMLSSLSSVSVSIPDPLSAEDKIAGKLSITGSNLHTQKPKQMPQPAISTKKKKNPLISPINQSHFPKFRSCLKSEISKQSSVKDLANMIQIVGLAWLRCIMSGLSDPPPFGSALPQICIPVQHQGTEGVAQNDGSCSLISEEAKEKLKECLESEGNNMLTEKNILPETTLPPAGENKGEQAAALPPSDVFPVDNSDIPVTNIDDFITELNIAEDENAQFLLISEPTTGEMAVSQKEFLTETMETINTIDDDKSCENVSTPLPSNLNQDILELSALDAVNTGKVFAVNKSCLSNYSRNFSSLNEENLSLPDNLRDCRNEPSPKSMYAAAEDSNSETESLVEMLSESTDKISFSLPCSHETPNVADSDEEQVEICYGSNHTQCADKPQVHTQHIATEEVICFVEDQQRATFIPQENSNSAAPSPHEAITTNKVTSVFVPFSSAVTSLLDTEIASEQSDTLNSVTRQSVHLNQEYKEPFLSSNIDSGISNNDQTGICTTGNVKPLGLRLQDRKKSKSDITEHSKHFHSKPSLSSLSDISKKQQQTSYFNKIENDCTNSLSQRSLPKSRLSVLSKANQGGKDSDTVKPQALKDKPERTASLNNLRSSNSQVQNTNLSQHAGTSAAQSLKCSAQPKLRSETGFISQSLSKTKVVDRIQRSNTAPKLKGLCIKSKNKPIVEASNTSAAKTDGFSHTKSPSSPQPSPKLLNKKVSLTCNLTSRQPDRNSSRTSEYKSSIEARENEEYKPNATCDLGLENVVGKNKWKIDREDIGRETEVRTVKPREQIHGTITKHSKDTQETTKFLDRSKLNNAAKNKLIRQADTCMNSNSSNPKASLDLKVTEENEYTNKISENQEQADTLMNVVNYTAIGGVEQDDATLLSHKVGSPKEDSLLSAQEQTEIKGTQRTFIEVRLASSAFSLPTSSERTESSDNENIPSGVLNRVAKPQTDTDTADKPKIAPKPVQRTNSVPAQLSNVKEDGKIQGIQTNTQNTEKPFVTEQKSGASAEAKTLSNLSAGLCPNVQDGMQQSETSKSLKKSLSEEYPPLNEPNYLYTNRFKIGVRNYSNELYFPQEPVSAFSVRQRIKSFENLASFDKPVVRAIDLCSSYISSKTPIVRRSCGNVTTVTAVNSVTDGSRSLRRSLSSCTDSSNEMALNSPKLKKSPSTMALLHFEQNESESKKETPITDKAAVNVSDAVQDISHYTSHTSRSRSSAVQTRHTSLSRSKLRELRALSMPDLDKLCSEDFSMGSKAMNYKTEQEKSFANLASSSTGSGLTKVNRIGSRGNSPWNSGSWTPASISDDDMVQEKSTGKGFDKSWSISLADLTASALELDKLQALLTSASAKCDIATIIENIKADTETEEDVYFVVLSKDEGSGLGFSLAGGVDLEQKSVTVHRVFSKGVASQEGTIQRGDYILSISGTPLLGSTHADALSALHQARLPKQAVVVVKRAKDREAVPSRQESSYLEGRHTSSGKDAAVEGGLGFSVDLSEAVSVELLKTSAGLGFSLDGGKASVYGDRPLYIKRIFKGGAAEQTGTVEVGDEILAINGKSLQGIMHYDAWNIIKSVPEGPVQLLIKKHKTLV</sequence>
<dbReference type="EMBL" id="AFYH01233181">
    <property type="status" value="NOT_ANNOTATED_CDS"/>
    <property type="molecule type" value="Genomic_DNA"/>
</dbReference>
<dbReference type="InterPro" id="IPR036034">
    <property type="entry name" value="PDZ_sf"/>
</dbReference>
<dbReference type="EMBL" id="AFYH01233184">
    <property type="status" value="NOT_ANNOTATED_CDS"/>
    <property type="molecule type" value="Genomic_DNA"/>
</dbReference>
<feature type="compositionally biased region" description="Polar residues" evidence="1">
    <location>
        <begin position="1613"/>
        <end position="1622"/>
    </location>
</feature>
<feature type="compositionally biased region" description="Polar residues" evidence="1">
    <location>
        <begin position="1501"/>
        <end position="1530"/>
    </location>
</feature>
<feature type="compositionally biased region" description="Polar residues" evidence="1">
    <location>
        <begin position="109"/>
        <end position="119"/>
    </location>
</feature>